<dbReference type="InterPro" id="IPR018303">
    <property type="entry name" value="ATPase_P-typ_P_site"/>
</dbReference>
<dbReference type="InterPro" id="IPR006539">
    <property type="entry name" value="P-type_ATPase_IV"/>
</dbReference>
<keyword evidence="5 16" id="KW-0479">Metal-binding</keyword>
<feature type="transmembrane region" description="Helical" evidence="17">
    <location>
        <begin position="1011"/>
        <end position="1029"/>
    </location>
</feature>
<evidence type="ECO:0000313" key="22">
    <source>
        <dbReference type="EMBL" id="ORX69890.1"/>
    </source>
</evidence>
<comment type="catalytic activity">
    <reaction evidence="13">
        <text>a 1,2-diacyl-sn-glycero-3-phosphoethanolamine(out) + ATP + H2O = a 1,2-diacyl-sn-glycero-3-phosphoethanolamine(in) + ADP + phosphate + H(+)</text>
        <dbReference type="Rhea" id="RHEA:66132"/>
        <dbReference type="ChEBI" id="CHEBI:15377"/>
        <dbReference type="ChEBI" id="CHEBI:15378"/>
        <dbReference type="ChEBI" id="CHEBI:30616"/>
        <dbReference type="ChEBI" id="CHEBI:43474"/>
        <dbReference type="ChEBI" id="CHEBI:64612"/>
        <dbReference type="ChEBI" id="CHEBI:456216"/>
    </reaction>
    <physiologicalReaction direction="left-to-right" evidence="13">
        <dbReference type="Rhea" id="RHEA:66133"/>
    </physiologicalReaction>
</comment>
<dbReference type="GO" id="GO:0032456">
    <property type="term" value="P:endocytic recycling"/>
    <property type="evidence" value="ECO:0007669"/>
    <property type="project" value="TreeGrafter"/>
</dbReference>
<dbReference type="InterPro" id="IPR059000">
    <property type="entry name" value="ATPase_P-type_domA"/>
</dbReference>
<dbReference type="FunFam" id="3.40.50.1000:FF:000084">
    <property type="entry name" value="Phospholipid-transporting ATPase"/>
    <property type="match status" value="1"/>
</dbReference>
<protein>
    <recommendedName>
        <fullName evidence="17">Phospholipid-transporting ATPase</fullName>
        <ecNumber evidence="17">7.6.2.1</ecNumber>
    </recommendedName>
</protein>
<feature type="transmembrane region" description="Helical" evidence="17">
    <location>
        <begin position="953"/>
        <end position="973"/>
    </location>
</feature>
<keyword evidence="11 17" id="KW-0472">Membrane</keyword>
<keyword evidence="23" id="KW-1185">Reference proteome</keyword>
<evidence type="ECO:0000256" key="12">
    <source>
        <dbReference type="ARBA" id="ARBA00034036"/>
    </source>
</evidence>
<dbReference type="Pfam" id="PF16209">
    <property type="entry name" value="PhoLip_ATPase_N"/>
    <property type="match status" value="1"/>
</dbReference>
<evidence type="ECO:0000256" key="15">
    <source>
        <dbReference type="PIRSR" id="PIRSR606539-2"/>
    </source>
</evidence>
<feature type="active site" description="4-aspartylphosphate intermediate" evidence="14">
    <location>
        <position position="391"/>
    </location>
</feature>
<comment type="cofactor">
    <cofactor evidence="16">
        <name>Mg(2+)</name>
        <dbReference type="ChEBI" id="CHEBI:18420"/>
    </cofactor>
</comment>
<dbReference type="EMBL" id="MCFD01000006">
    <property type="protein sequence ID" value="ORX69890.1"/>
    <property type="molecule type" value="Genomic_DNA"/>
</dbReference>
<organism evidence="22 23">
    <name type="scientific">Linderina pennispora</name>
    <dbReference type="NCBI Taxonomy" id="61395"/>
    <lineage>
        <taxon>Eukaryota</taxon>
        <taxon>Fungi</taxon>
        <taxon>Fungi incertae sedis</taxon>
        <taxon>Zoopagomycota</taxon>
        <taxon>Kickxellomycotina</taxon>
        <taxon>Kickxellomycetes</taxon>
        <taxon>Kickxellales</taxon>
        <taxon>Kickxellaceae</taxon>
        <taxon>Linderina</taxon>
    </lineage>
</organism>
<evidence type="ECO:0000256" key="8">
    <source>
        <dbReference type="ARBA" id="ARBA00022842"/>
    </source>
</evidence>
<feature type="domain" description="P-type ATPase C-terminal" evidence="21">
    <location>
        <begin position="835"/>
        <end position="1082"/>
    </location>
</feature>
<evidence type="ECO:0000256" key="16">
    <source>
        <dbReference type="PIRSR" id="PIRSR606539-3"/>
    </source>
</evidence>
<keyword evidence="8 16" id="KW-0460">Magnesium</keyword>
<dbReference type="AlphaFoldDB" id="A0A1Y1W8M6"/>
<feature type="transmembrane region" description="Helical" evidence="17">
    <location>
        <begin position="985"/>
        <end position="1004"/>
    </location>
</feature>
<dbReference type="NCBIfam" id="TIGR01652">
    <property type="entry name" value="ATPase-Plipid"/>
    <property type="match status" value="1"/>
</dbReference>
<dbReference type="GO" id="GO:0140326">
    <property type="term" value="F:ATPase-coupled intramembrane lipid transporter activity"/>
    <property type="evidence" value="ECO:0007669"/>
    <property type="project" value="UniProtKB-EC"/>
</dbReference>
<feature type="binding site" evidence="15">
    <location>
        <position position="391"/>
    </location>
    <ligand>
        <name>ATP</name>
        <dbReference type="ChEBI" id="CHEBI:30616"/>
    </ligand>
</feature>
<feature type="domain" description="P-type ATPase N-terminal" evidence="20">
    <location>
        <begin position="23"/>
        <end position="78"/>
    </location>
</feature>
<feature type="binding site" evidence="16">
    <location>
        <position position="393"/>
    </location>
    <ligand>
        <name>Mg(2+)</name>
        <dbReference type="ChEBI" id="CHEBI:18420"/>
    </ligand>
</feature>
<evidence type="ECO:0000256" key="9">
    <source>
        <dbReference type="ARBA" id="ARBA00022967"/>
    </source>
</evidence>
<dbReference type="PRINTS" id="PR00119">
    <property type="entry name" value="CATATPASE"/>
</dbReference>
<keyword evidence="7 15" id="KW-0067">ATP-binding</keyword>
<dbReference type="Pfam" id="PF00122">
    <property type="entry name" value="E1-E2_ATPase"/>
    <property type="match status" value="1"/>
</dbReference>
<dbReference type="NCBIfam" id="TIGR01494">
    <property type="entry name" value="ATPase_P-type"/>
    <property type="match status" value="1"/>
</dbReference>
<dbReference type="Gene3D" id="3.40.50.1000">
    <property type="entry name" value="HAD superfamily/HAD-like"/>
    <property type="match status" value="1"/>
</dbReference>
<feature type="binding site" evidence="16">
    <location>
        <position position="808"/>
    </location>
    <ligand>
        <name>Mg(2+)</name>
        <dbReference type="ChEBI" id="CHEBI:18420"/>
    </ligand>
</feature>
<name>A0A1Y1W8M6_9FUNG</name>
<evidence type="ECO:0000259" key="21">
    <source>
        <dbReference type="Pfam" id="PF16212"/>
    </source>
</evidence>
<dbReference type="PANTHER" id="PTHR24092">
    <property type="entry name" value="PROBABLE PHOSPHOLIPID-TRANSPORTING ATPASE"/>
    <property type="match status" value="1"/>
</dbReference>
<dbReference type="Gene3D" id="2.70.150.10">
    <property type="entry name" value="Calcium-transporting ATPase, cytoplasmic transduction domain A"/>
    <property type="match status" value="1"/>
</dbReference>
<dbReference type="RefSeq" id="XP_040743528.1">
    <property type="nucleotide sequence ID" value="XM_040884624.1"/>
</dbReference>
<dbReference type="GeneID" id="63801272"/>
<evidence type="ECO:0000313" key="23">
    <source>
        <dbReference type="Proteomes" id="UP000193922"/>
    </source>
</evidence>
<dbReference type="InterPro" id="IPR032630">
    <property type="entry name" value="P_typ_ATPase_c"/>
</dbReference>
<comment type="similarity">
    <text evidence="3 17">Belongs to the cation transport ATPase (P-type) (TC 3.A.3) family. Type IV subfamily.</text>
</comment>
<keyword evidence="10 17" id="KW-1133">Transmembrane helix</keyword>
<dbReference type="SFLD" id="SFLDG00002">
    <property type="entry name" value="C1.7:_P-type_atpase_like"/>
    <property type="match status" value="1"/>
</dbReference>
<feature type="compositionally biased region" description="Basic and acidic residues" evidence="18">
    <location>
        <begin position="426"/>
        <end position="438"/>
    </location>
</feature>
<feature type="binding site" evidence="15">
    <location>
        <position position="392"/>
    </location>
    <ligand>
        <name>ATP</name>
        <dbReference type="ChEBI" id="CHEBI:30616"/>
    </ligand>
</feature>
<sequence length="1136" mass="128105">MRYPDEVITVPASLTKRVHYEVSYDYPKNAISTARYNVLTFLPAQLAAQFSKVANVYFLFIAALQQVPGWSTTGRWSTLLPLCVFVSLSIAHEGFDDLRRHRMDHAENTQRTRVLKNPLPDNMSCRWKRKKWEDVQVGDMLMIVKDEWIPADCVVIASTGFDGTCFVETAALDGETTLKQKQALEATNSQIQTAEQLAAFNAFTYVEPPSAELYNFEGFMEVNGERYALTPNQLLLRGSVLRNTAYVYAQVVYSGEQTRLRLNATRNIRTKAPQVQRITNRIVVLVFLLLLALCFVFSALGIHWNNKKRHGHWYLNHMRMPATALVFGYIVMMNALIPISLYVTLEAVKIFQCWFIQQDVDMYHAETDTHAEARTTAINEDLGMVRYVFSDKTGTLTENIMKLRAVMVAGQGTPESDPDLIISSDDDPRQHTRAKDDAPVSDLQLLPSSREIMESAPPTQVFRSRAEWFLRSMALCHTVQPDRDPLTGRITGYQATSPDEKALVAAAAELGYVMNNRAGPLVQLRVVASERMRDFNALVLDVLEFSSARKRMSVIYRCPDGRIVMVSKGADSALWPRLVEPGWARARSLEALHQFSTEGLRTLVYAHKEIQPQVYEAWHLKYLTATTALANRQAQVELACEEIENDLLLTGVSAIEDRLQDGVPETIFKLRRAGIRVWMLTGDKVETAINIAKSCRLIDTDTVEVTRLDADTVEQHSGKMLLLVMQGPDNGKLNSDASLAVVVDGETLAELEKHPELLDRFLSLGTLCDAVVCSRVSPAQKALISRNPLANLLHHNNDDFMVTLAIGDGGNDIAMIQEAHVGIGIAGQEGLQASRAADFSIAQFRFLQKLLLVHGRWSYVRVSTFVMGTFYKCMAFYVTQLIFQFYTGFSGTSLFESWTLSMYNTLFSILPVLVVGIFEQDLQPQTLLTYPELYKDMGPANHLFTVPLFLRKVVFIGFLHSIVASLFPFATRLNLGHDMSTNDQYTNSLVVYGTMVLIATVKIAYIDVRRWVVFTHIGVILTLVLWFGWNGVLSHIYPSGPSEGYYVLGVFTFLMSKAVFWFQWIIFTAIAVCLNVLVNLVYSVRDPVENRIMAWVSFEQRTEREKRKARNCAGWASRGKFWSSGGGHRRQHSHIN</sequence>
<comment type="subcellular location">
    <subcellularLocation>
        <location evidence="2">Endomembrane system</location>
    </subcellularLocation>
    <subcellularLocation>
        <location evidence="1 17">Membrane</location>
        <topology evidence="1 17">Multi-pass membrane protein</topology>
    </subcellularLocation>
</comment>
<feature type="binding site" evidence="15">
    <location>
        <position position="683"/>
    </location>
    <ligand>
        <name>ATP</name>
        <dbReference type="ChEBI" id="CHEBI:30616"/>
    </ligand>
</feature>
<dbReference type="InterPro" id="IPR036412">
    <property type="entry name" value="HAD-like_sf"/>
</dbReference>
<feature type="transmembrane region" description="Helical" evidence="17">
    <location>
        <begin position="324"/>
        <end position="345"/>
    </location>
</feature>
<comment type="caution">
    <text evidence="22">The sequence shown here is derived from an EMBL/GenBank/DDBJ whole genome shotgun (WGS) entry which is preliminary data.</text>
</comment>
<dbReference type="PANTHER" id="PTHR24092:SF174">
    <property type="entry name" value="PHOSPHOLIPID-TRANSPORTING ATPASE DNF3-RELATED"/>
    <property type="match status" value="1"/>
</dbReference>
<reference evidence="22 23" key="1">
    <citation type="submission" date="2016-07" db="EMBL/GenBank/DDBJ databases">
        <title>Pervasive Adenine N6-methylation of Active Genes in Fungi.</title>
        <authorList>
            <consortium name="DOE Joint Genome Institute"/>
            <person name="Mondo S.J."/>
            <person name="Dannebaum R.O."/>
            <person name="Kuo R.C."/>
            <person name="Labutti K."/>
            <person name="Haridas S."/>
            <person name="Kuo A."/>
            <person name="Salamov A."/>
            <person name="Ahrendt S.R."/>
            <person name="Lipzen A."/>
            <person name="Sullivan W."/>
            <person name="Andreopoulos W.B."/>
            <person name="Clum A."/>
            <person name="Lindquist E."/>
            <person name="Daum C."/>
            <person name="Ramamoorthy G.K."/>
            <person name="Gryganskyi A."/>
            <person name="Culley D."/>
            <person name="Magnuson J.K."/>
            <person name="James T.Y."/>
            <person name="O'Malley M.A."/>
            <person name="Stajich J.E."/>
            <person name="Spatafora J.W."/>
            <person name="Visel A."/>
            <person name="Grigoriev I.V."/>
        </authorList>
    </citation>
    <scope>NUCLEOTIDE SEQUENCE [LARGE SCALE GENOMIC DNA]</scope>
    <source>
        <strain evidence="22 23">ATCC 12442</strain>
    </source>
</reference>
<dbReference type="InterPro" id="IPR032631">
    <property type="entry name" value="P-type_ATPase_N"/>
</dbReference>
<evidence type="ECO:0000256" key="6">
    <source>
        <dbReference type="ARBA" id="ARBA00022741"/>
    </source>
</evidence>
<feature type="binding site" evidence="15">
    <location>
        <position position="775"/>
    </location>
    <ligand>
        <name>ATP</name>
        <dbReference type="ChEBI" id="CHEBI:30616"/>
    </ligand>
</feature>
<dbReference type="SFLD" id="SFLDF00027">
    <property type="entry name" value="p-type_atpase"/>
    <property type="match status" value="1"/>
</dbReference>
<evidence type="ECO:0000256" key="1">
    <source>
        <dbReference type="ARBA" id="ARBA00004141"/>
    </source>
</evidence>
<dbReference type="GO" id="GO:0006892">
    <property type="term" value="P:post-Golgi vesicle-mediated transport"/>
    <property type="evidence" value="ECO:0007669"/>
    <property type="project" value="TreeGrafter"/>
</dbReference>
<evidence type="ECO:0000256" key="11">
    <source>
        <dbReference type="ARBA" id="ARBA00023136"/>
    </source>
</evidence>
<dbReference type="SUPFAM" id="SSF81653">
    <property type="entry name" value="Calcium ATPase, transduction domain A"/>
    <property type="match status" value="1"/>
</dbReference>
<feature type="binding site" evidence="15">
    <location>
        <position position="545"/>
    </location>
    <ligand>
        <name>ATP</name>
        <dbReference type="ChEBI" id="CHEBI:30616"/>
    </ligand>
</feature>
<keyword evidence="9 17" id="KW-1278">Translocase</keyword>
<evidence type="ECO:0000256" key="3">
    <source>
        <dbReference type="ARBA" id="ARBA00008109"/>
    </source>
</evidence>
<feature type="transmembrane region" description="Helical" evidence="17">
    <location>
        <begin position="282"/>
        <end position="304"/>
    </location>
</feature>
<dbReference type="InterPro" id="IPR023298">
    <property type="entry name" value="ATPase_P-typ_TM_dom_sf"/>
</dbReference>
<feature type="binding site" evidence="15">
    <location>
        <position position="682"/>
    </location>
    <ligand>
        <name>ATP</name>
        <dbReference type="ChEBI" id="CHEBI:30616"/>
    </ligand>
</feature>
<evidence type="ECO:0000256" key="13">
    <source>
        <dbReference type="ARBA" id="ARBA00049128"/>
    </source>
</evidence>
<evidence type="ECO:0000259" key="20">
    <source>
        <dbReference type="Pfam" id="PF16209"/>
    </source>
</evidence>
<dbReference type="OrthoDB" id="377733at2759"/>
<dbReference type="GO" id="GO:0016887">
    <property type="term" value="F:ATP hydrolysis activity"/>
    <property type="evidence" value="ECO:0007669"/>
    <property type="project" value="InterPro"/>
</dbReference>
<dbReference type="InterPro" id="IPR001757">
    <property type="entry name" value="P_typ_ATPase"/>
</dbReference>
<dbReference type="SFLD" id="SFLDS00003">
    <property type="entry name" value="Haloacid_Dehalogenase"/>
    <property type="match status" value="1"/>
</dbReference>
<gene>
    <name evidence="22" type="ORF">DL89DRAFT_223130</name>
</gene>
<accession>A0A1Y1W8M6</accession>
<feature type="binding site" evidence="15">
    <location>
        <position position="681"/>
    </location>
    <ligand>
        <name>ATP</name>
        <dbReference type="ChEBI" id="CHEBI:30616"/>
    </ligand>
</feature>
<dbReference type="GO" id="GO:0005524">
    <property type="term" value="F:ATP binding"/>
    <property type="evidence" value="ECO:0007669"/>
    <property type="project" value="UniProtKB-UniRule"/>
</dbReference>
<dbReference type="SUPFAM" id="SSF81665">
    <property type="entry name" value="Calcium ATPase, transmembrane domain M"/>
    <property type="match status" value="1"/>
</dbReference>
<dbReference type="Gene3D" id="3.40.1110.10">
    <property type="entry name" value="Calcium-transporting ATPase, cytoplasmic domain N"/>
    <property type="match status" value="1"/>
</dbReference>
<dbReference type="Pfam" id="PF16212">
    <property type="entry name" value="PhoLip_ATPase_C"/>
    <property type="match status" value="1"/>
</dbReference>
<feature type="binding site" evidence="16">
    <location>
        <position position="812"/>
    </location>
    <ligand>
        <name>Mg(2+)</name>
        <dbReference type="ChEBI" id="CHEBI:18420"/>
    </ligand>
</feature>
<feature type="binding site" evidence="15">
    <location>
        <position position="781"/>
    </location>
    <ligand>
        <name>ATP</name>
        <dbReference type="ChEBI" id="CHEBI:30616"/>
    </ligand>
</feature>
<evidence type="ECO:0000259" key="19">
    <source>
        <dbReference type="Pfam" id="PF00122"/>
    </source>
</evidence>
<feature type="binding site" evidence="15">
    <location>
        <position position="500"/>
    </location>
    <ligand>
        <name>ATP</name>
        <dbReference type="ChEBI" id="CHEBI:30616"/>
    </ligand>
</feature>
<dbReference type="Proteomes" id="UP000193922">
    <property type="component" value="Unassembled WGS sequence"/>
</dbReference>
<dbReference type="InterPro" id="IPR023214">
    <property type="entry name" value="HAD_sf"/>
</dbReference>
<dbReference type="InterPro" id="IPR023299">
    <property type="entry name" value="ATPase_P-typ_cyto_dom_N"/>
</dbReference>
<feature type="binding site" evidence="15">
    <location>
        <position position="811"/>
    </location>
    <ligand>
        <name>ATP</name>
        <dbReference type="ChEBI" id="CHEBI:30616"/>
    </ligand>
</feature>
<dbReference type="STRING" id="61395.A0A1Y1W8M6"/>
<dbReference type="EC" id="7.6.2.1" evidence="17"/>
<feature type="binding site" evidence="15">
    <location>
        <position position="812"/>
    </location>
    <ligand>
        <name>ATP</name>
        <dbReference type="ChEBI" id="CHEBI:30616"/>
    </ligand>
</feature>
<keyword evidence="4 17" id="KW-0812">Transmembrane</keyword>
<comment type="catalytic activity">
    <reaction evidence="12 17">
        <text>ATP + H2O + phospholipidSide 1 = ADP + phosphate + phospholipidSide 2.</text>
        <dbReference type="EC" id="7.6.2.1"/>
    </reaction>
</comment>
<feature type="transmembrane region" description="Helical" evidence="17">
    <location>
        <begin position="898"/>
        <end position="918"/>
    </location>
</feature>
<evidence type="ECO:0000256" key="14">
    <source>
        <dbReference type="PIRSR" id="PIRSR606539-1"/>
    </source>
</evidence>
<feature type="transmembrane region" description="Helical" evidence="17">
    <location>
        <begin position="1061"/>
        <end position="1082"/>
    </location>
</feature>
<feature type="binding site" evidence="15">
    <location>
        <position position="568"/>
    </location>
    <ligand>
        <name>ATP</name>
        <dbReference type="ChEBI" id="CHEBI:30616"/>
    </ligand>
</feature>
<evidence type="ECO:0000256" key="7">
    <source>
        <dbReference type="ARBA" id="ARBA00022840"/>
    </source>
</evidence>
<dbReference type="SUPFAM" id="SSF56784">
    <property type="entry name" value="HAD-like"/>
    <property type="match status" value="1"/>
</dbReference>
<evidence type="ECO:0000256" key="17">
    <source>
        <dbReference type="RuleBase" id="RU362033"/>
    </source>
</evidence>
<proteinExistence type="inferred from homology"/>
<evidence type="ECO:0000256" key="2">
    <source>
        <dbReference type="ARBA" id="ARBA00004308"/>
    </source>
</evidence>
<keyword evidence="6 15" id="KW-0547">Nucleotide-binding</keyword>
<evidence type="ECO:0000256" key="18">
    <source>
        <dbReference type="SAM" id="MobiDB-lite"/>
    </source>
</evidence>
<dbReference type="PROSITE" id="PS00154">
    <property type="entry name" value="ATPASE_E1_E2"/>
    <property type="match status" value="1"/>
</dbReference>
<dbReference type="GO" id="GO:0045332">
    <property type="term" value="P:phospholipid translocation"/>
    <property type="evidence" value="ECO:0007669"/>
    <property type="project" value="TreeGrafter"/>
</dbReference>
<dbReference type="InterPro" id="IPR044492">
    <property type="entry name" value="P_typ_ATPase_HD_dom"/>
</dbReference>
<feature type="binding site" evidence="16">
    <location>
        <position position="391"/>
    </location>
    <ligand>
        <name>Mg(2+)</name>
        <dbReference type="ChEBI" id="CHEBI:18420"/>
    </ligand>
</feature>
<feature type="region of interest" description="Disordered" evidence="18">
    <location>
        <begin position="414"/>
        <end position="439"/>
    </location>
</feature>
<dbReference type="GO" id="GO:0000287">
    <property type="term" value="F:magnesium ion binding"/>
    <property type="evidence" value="ECO:0007669"/>
    <property type="project" value="UniProtKB-UniRule"/>
</dbReference>
<dbReference type="GO" id="GO:0005802">
    <property type="term" value="C:trans-Golgi network"/>
    <property type="evidence" value="ECO:0007669"/>
    <property type="project" value="TreeGrafter"/>
</dbReference>
<evidence type="ECO:0000256" key="4">
    <source>
        <dbReference type="ARBA" id="ARBA00022692"/>
    </source>
</evidence>
<evidence type="ECO:0000256" key="10">
    <source>
        <dbReference type="ARBA" id="ARBA00022989"/>
    </source>
</evidence>
<feature type="domain" description="P-type ATPase A" evidence="19">
    <location>
        <begin position="126"/>
        <end position="183"/>
    </location>
</feature>
<dbReference type="GO" id="GO:0005886">
    <property type="term" value="C:plasma membrane"/>
    <property type="evidence" value="ECO:0007669"/>
    <property type="project" value="TreeGrafter"/>
</dbReference>
<dbReference type="Pfam" id="PF13246">
    <property type="entry name" value="Cation_ATPase"/>
    <property type="match status" value="1"/>
</dbReference>
<dbReference type="SUPFAM" id="SSF81660">
    <property type="entry name" value="Metal cation-transporting ATPase, ATP-binding domain N"/>
    <property type="match status" value="1"/>
</dbReference>
<evidence type="ECO:0000256" key="5">
    <source>
        <dbReference type="ARBA" id="ARBA00022723"/>
    </source>
</evidence>
<feature type="transmembrane region" description="Helical" evidence="17">
    <location>
        <begin position="865"/>
        <end position="886"/>
    </location>
</feature>
<feature type="binding site" evidence="15">
    <location>
        <position position="393"/>
    </location>
    <ligand>
        <name>ATP</name>
        <dbReference type="ChEBI" id="CHEBI:30616"/>
    </ligand>
</feature>
<dbReference type="InterPro" id="IPR008250">
    <property type="entry name" value="ATPase_P-typ_transduc_dom_A_sf"/>
</dbReference>
<feature type="binding site" evidence="15">
    <location>
        <position position="601"/>
    </location>
    <ligand>
        <name>ATP</name>
        <dbReference type="ChEBI" id="CHEBI:30616"/>
    </ligand>
</feature>